<feature type="compositionally biased region" description="Low complexity" evidence="1">
    <location>
        <begin position="316"/>
        <end position="325"/>
    </location>
</feature>
<evidence type="ECO:0000256" key="1">
    <source>
        <dbReference type="SAM" id="MobiDB-lite"/>
    </source>
</evidence>
<keyword evidence="3" id="KW-1185">Reference proteome</keyword>
<sequence>MTMAMSSISKAIRASKRVRGMEVSPMEGDDEEGNQVNEQEADGNEDKGKKRQEVSRARIESQTTENDQVPLASTSENRLNPSFIAHVPIPFPAPPNPNLSAPLPREGTTQSSSDIDDLPDNFRDDESQEKGSTISEASDIGRDRKINSSSSSHDSSKETDQGYDSDSSSSSNSNDSDSDTSSSSSESESEDSNDSGSSEDQRKKEKKRKRSKKLEKELMKAKEKIKELENPSKGKSSSKKKKDSKKDSKRAQKKKKSSKKKGIQVDIGVIPESNLIQLQPFWRKQMKKLESSIPLTVFDQGFARADKEEYEKQHHSSSSKTSKNKGLNAPSKFKMTYGEWTENISLFKRYLIQHNQSEVAKRLKYHIKNVKQVKRLTECWMTALRYDILCRRHIFVERIEKEPIKDIGTFMKRYEDKAKDKSLSFGEANGGETNPYTKGGKLEFKHPETGQMFQTNQGGTSNPQIHQTNTSGTGPPATSFQSRGNRGVWRGGRGGIGRGTGRQGQNET</sequence>
<feature type="compositionally biased region" description="Gly residues" evidence="1">
    <location>
        <begin position="489"/>
        <end position="502"/>
    </location>
</feature>
<feature type="compositionally biased region" description="Low complexity" evidence="1">
    <location>
        <begin position="164"/>
        <end position="186"/>
    </location>
</feature>
<evidence type="ECO:0000313" key="2">
    <source>
        <dbReference type="EMBL" id="EGG01257.1"/>
    </source>
</evidence>
<feature type="compositionally biased region" description="Basic and acidic residues" evidence="1">
    <location>
        <begin position="44"/>
        <end position="59"/>
    </location>
</feature>
<feature type="compositionally biased region" description="Polar residues" evidence="1">
    <location>
        <begin position="451"/>
        <end position="482"/>
    </location>
</feature>
<reference evidence="3" key="1">
    <citation type="journal article" date="2011" name="Proc. Natl. Acad. Sci. U.S.A.">
        <title>Obligate biotrophy features unraveled by the genomic analysis of rust fungi.</title>
        <authorList>
            <person name="Duplessis S."/>
            <person name="Cuomo C.A."/>
            <person name="Lin Y.-C."/>
            <person name="Aerts A."/>
            <person name="Tisserant E."/>
            <person name="Veneault-Fourrey C."/>
            <person name="Joly D.L."/>
            <person name="Hacquard S."/>
            <person name="Amselem J."/>
            <person name="Cantarel B.L."/>
            <person name="Chiu R."/>
            <person name="Coutinho P.M."/>
            <person name="Feau N."/>
            <person name="Field M."/>
            <person name="Frey P."/>
            <person name="Gelhaye E."/>
            <person name="Goldberg J."/>
            <person name="Grabherr M.G."/>
            <person name="Kodira C.D."/>
            <person name="Kohler A."/>
            <person name="Kuees U."/>
            <person name="Lindquist E.A."/>
            <person name="Lucas S.M."/>
            <person name="Mago R."/>
            <person name="Mauceli E."/>
            <person name="Morin E."/>
            <person name="Murat C."/>
            <person name="Pangilinan J.L."/>
            <person name="Park R."/>
            <person name="Pearson M."/>
            <person name="Quesneville H."/>
            <person name="Rouhier N."/>
            <person name="Sakthikumar S."/>
            <person name="Salamov A.A."/>
            <person name="Schmutz J."/>
            <person name="Selles B."/>
            <person name="Shapiro H."/>
            <person name="Tanguay P."/>
            <person name="Tuskan G.A."/>
            <person name="Henrissat B."/>
            <person name="Van de Peer Y."/>
            <person name="Rouze P."/>
            <person name="Ellis J.G."/>
            <person name="Dodds P.N."/>
            <person name="Schein J.E."/>
            <person name="Zhong S."/>
            <person name="Hamelin R.C."/>
            <person name="Grigoriev I.V."/>
            <person name="Szabo L.J."/>
            <person name="Martin F."/>
        </authorList>
    </citation>
    <scope>NUCLEOTIDE SEQUENCE [LARGE SCALE GENOMIC DNA]</scope>
    <source>
        <strain evidence="3">98AG31 / pathotype 3-4-7</strain>
    </source>
</reference>
<dbReference type="GeneID" id="18924264"/>
<feature type="region of interest" description="Disordered" evidence="1">
    <location>
        <begin position="424"/>
        <end position="508"/>
    </location>
</feature>
<gene>
    <name evidence="2" type="ORF">MELLADRAFT_111047</name>
</gene>
<organism evidence="3">
    <name type="scientific">Melampsora larici-populina (strain 98AG31 / pathotype 3-4-7)</name>
    <name type="common">Poplar leaf rust fungus</name>
    <dbReference type="NCBI Taxonomy" id="747676"/>
    <lineage>
        <taxon>Eukaryota</taxon>
        <taxon>Fungi</taxon>
        <taxon>Dikarya</taxon>
        <taxon>Basidiomycota</taxon>
        <taxon>Pucciniomycotina</taxon>
        <taxon>Pucciniomycetes</taxon>
        <taxon>Pucciniales</taxon>
        <taxon>Melampsoraceae</taxon>
        <taxon>Melampsora</taxon>
    </lineage>
</organism>
<feature type="compositionally biased region" description="Basic residues" evidence="1">
    <location>
        <begin position="251"/>
        <end position="262"/>
    </location>
</feature>
<dbReference type="RefSeq" id="XP_007415358.1">
    <property type="nucleotide sequence ID" value="XM_007415296.1"/>
</dbReference>
<accession>F4S1V5</accession>
<dbReference type="AlphaFoldDB" id="F4S1V5"/>
<dbReference type="InParanoid" id="F4S1V5"/>
<dbReference type="EMBL" id="GL883139">
    <property type="protein sequence ID" value="EGG01257.1"/>
    <property type="molecule type" value="Genomic_DNA"/>
</dbReference>
<feature type="compositionally biased region" description="Polar residues" evidence="1">
    <location>
        <begin position="60"/>
        <end position="80"/>
    </location>
</feature>
<feature type="region of interest" description="Disordered" evidence="1">
    <location>
        <begin position="308"/>
        <end position="327"/>
    </location>
</feature>
<feature type="compositionally biased region" description="Basic and acidic residues" evidence="1">
    <location>
        <begin position="214"/>
        <end position="232"/>
    </location>
</feature>
<proteinExistence type="predicted"/>
<dbReference type="HOGENOM" id="CLU_460844_0_0_1"/>
<protein>
    <submittedName>
        <fullName evidence="2">Uncharacterized protein</fullName>
    </submittedName>
</protein>
<evidence type="ECO:0000313" key="3">
    <source>
        <dbReference type="Proteomes" id="UP000001072"/>
    </source>
</evidence>
<feature type="compositionally biased region" description="Basic residues" evidence="1">
    <location>
        <begin position="204"/>
        <end position="213"/>
    </location>
</feature>
<dbReference type="Proteomes" id="UP000001072">
    <property type="component" value="Unassembled WGS sequence"/>
</dbReference>
<feature type="compositionally biased region" description="Acidic residues" evidence="1">
    <location>
        <begin position="27"/>
        <end position="43"/>
    </location>
</feature>
<name>F4S1V5_MELLP</name>
<dbReference type="KEGG" id="mlr:MELLADRAFT_111047"/>
<feature type="compositionally biased region" description="Basic and acidic residues" evidence="1">
    <location>
        <begin position="120"/>
        <end position="129"/>
    </location>
</feature>
<feature type="region of interest" description="Disordered" evidence="1">
    <location>
        <begin position="1"/>
        <end position="265"/>
    </location>
</feature>
<dbReference type="VEuPathDB" id="FungiDB:MELLADRAFT_111047"/>